<reference evidence="5" key="1">
    <citation type="journal article" date="2019" name="Int. J. Syst. Evol. Microbiol.">
        <title>The Global Catalogue of Microorganisms (GCM) 10K type strain sequencing project: providing services to taxonomists for standard genome sequencing and annotation.</title>
        <authorList>
            <consortium name="The Broad Institute Genomics Platform"/>
            <consortium name="The Broad Institute Genome Sequencing Center for Infectious Disease"/>
            <person name="Wu L."/>
            <person name="Ma J."/>
        </authorList>
    </citation>
    <scope>NUCLEOTIDE SEQUENCE [LARGE SCALE GENOMIC DNA]</scope>
    <source>
        <strain evidence="5">TISTR 1571</strain>
    </source>
</reference>
<evidence type="ECO:0000256" key="2">
    <source>
        <dbReference type="SAM" id="SignalP"/>
    </source>
</evidence>
<dbReference type="EMBL" id="JBHUMZ010000024">
    <property type="protein sequence ID" value="MFD2639412.1"/>
    <property type="molecule type" value="Genomic_DNA"/>
</dbReference>
<accession>A0ABW5QBV7</accession>
<dbReference type="SMART" id="SM00642">
    <property type="entry name" value="Aamy"/>
    <property type="match status" value="1"/>
</dbReference>
<dbReference type="RefSeq" id="WP_377329306.1">
    <property type="nucleotide sequence ID" value="NZ_JBHUMZ010000024.1"/>
</dbReference>
<dbReference type="Gene3D" id="3.20.20.80">
    <property type="entry name" value="Glycosidases"/>
    <property type="match status" value="1"/>
</dbReference>
<gene>
    <name evidence="4" type="ORF">ACFSW4_11080</name>
</gene>
<dbReference type="CDD" id="cd00551">
    <property type="entry name" value="AmyAc_family"/>
    <property type="match status" value="1"/>
</dbReference>
<feature type="transmembrane region" description="Helical" evidence="1">
    <location>
        <begin position="408"/>
        <end position="431"/>
    </location>
</feature>
<dbReference type="PANTHER" id="PTHR10357">
    <property type="entry name" value="ALPHA-AMYLASE FAMILY MEMBER"/>
    <property type="match status" value="1"/>
</dbReference>
<dbReference type="InterPro" id="IPR013780">
    <property type="entry name" value="Glyco_hydro_b"/>
</dbReference>
<dbReference type="InterPro" id="IPR006047">
    <property type="entry name" value="GH13_cat_dom"/>
</dbReference>
<name>A0ABW5QBV7_9BACI</name>
<keyword evidence="2" id="KW-0732">Signal</keyword>
<keyword evidence="1" id="KW-1133">Transmembrane helix</keyword>
<dbReference type="InterPro" id="IPR054174">
    <property type="entry name" value="Alpha-amylase-like_C"/>
</dbReference>
<dbReference type="Proteomes" id="UP001597452">
    <property type="component" value="Unassembled WGS sequence"/>
</dbReference>
<proteinExistence type="predicted"/>
<dbReference type="Gene3D" id="2.60.40.1180">
    <property type="entry name" value="Golgi alpha-mannosidase II"/>
    <property type="match status" value="1"/>
</dbReference>
<dbReference type="Pfam" id="PF22026">
    <property type="entry name" value="Alpha-amylase_C_2"/>
    <property type="match status" value="1"/>
</dbReference>
<evidence type="ECO:0000256" key="1">
    <source>
        <dbReference type="SAM" id="Phobius"/>
    </source>
</evidence>
<dbReference type="SUPFAM" id="SSF51445">
    <property type="entry name" value="(Trans)glycosidases"/>
    <property type="match status" value="1"/>
</dbReference>
<evidence type="ECO:0000313" key="5">
    <source>
        <dbReference type="Proteomes" id="UP001597452"/>
    </source>
</evidence>
<dbReference type="Pfam" id="PF00128">
    <property type="entry name" value="Alpha-amylase"/>
    <property type="match status" value="1"/>
</dbReference>
<protein>
    <submittedName>
        <fullName evidence="4">Alpha-amylase family protein</fullName>
    </submittedName>
</protein>
<keyword evidence="1" id="KW-0472">Membrane</keyword>
<organism evidence="4 5">
    <name type="scientific">Piscibacillus salipiscarius</name>
    <dbReference type="NCBI Taxonomy" id="299480"/>
    <lineage>
        <taxon>Bacteria</taxon>
        <taxon>Bacillati</taxon>
        <taxon>Bacillota</taxon>
        <taxon>Bacilli</taxon>
        <taxon>Bacillales</taxon>
        <taxon>Bacillaceae</taxon>
        <taxon>Piscibacillus</taxon>
    </lineage>
</organism>
<evidence type="ECO:0000313" key="4">
    <source>
        <dbReference type="EMBL" id="MFD2639412.1"/>
    </source>
</evidence>
<comment type="caution">
    <text evidence="4">The sequence shown here is derived from an EMBL/GenBank/DDBJ whole genome shotgun (WGS) entry which is preliminary data.</text>
</comment>
<feature type="chain" id="PRO_5045615950" evidence="2">
    <location>
        <begin position="23"/>
        <end position="436"/>
    </location>
</feature>
<feature type="domain" description="Glycosyl hydrolase family 13 catalytic" evidence="3">
    <location>
        <begin position="31"/>
        <end position="313"/>
    </location>
</feature>
<keyword evidence="5" id="KW-1185">Reference proteome</keyword>
<sequence>MKLKISLLMLLLVGLLPVISQAEEGHSVYYYLMIDRFESGEKNGELVDVDNPSAFHGGDFQGILNRVDHLNTLGVTDVILSPIFSTQDYTGLEVESYDQIQKTFGTKENLKKLIETLNEKGMSVTLHFPIDQDVNDDKLLEHMQTWSEELKIEGYYISNPEAKTNDFWKKSGDELEGTLIAESDKNADQYLENGFDLVHDRSTQDELTTYFKQPGKSIQDLLDASNIRNEQIIQSMDFYDTDRFTHQFAETGSHPITYWKLALTYLLTIPNDTLVFQGSEIPLDGVKDDLSHHQLMNFLAGEDQLIRHMEKISNAYDDLPSLSKGKISILHADDSYLVFKRTFQNDSTIVAINTSQTQQKVDIELEEGLELRGLLKDDLARQNDNGTYTVAVDRESSNIFNVREDSGLYWPLIFIFAGVMAIFIIFAILMYRKNKA</sequence>
<dbReference type="SUPFAM" id="SSF51011">
    <property type="entry name" value="Glycosyl hydrolase domain"/>
    <property type="match status" value="1"/>
</dbReference>
<dbReference type="InterPro" id="IPR017853">
    <property type="entry name" value="GH"/>
</dbReference>
<feature type="signal peptide" evidence="2">
    <location>
        <begin position="1"/>
        <end position="22"/>
    </location>
</feature>
<evidence type="ECO:0000259" key="3">
    <source>
        <dbReference type="SMART" id="SM00642"/>
    </source>
</evidence>
<keyword evidence="1" id="KW-0812">Transmembrane</keyword>